<dbReference type="Gene3D" id="2.40.50.100">
    <property type="match status" value="1"/>
</dbReference>
<dbReference type="GO" id="GO:0030313">
    <property type="term" value="C:cell envelope"/>
    <property type="evidence" value="ECO:0007669"/>
    <property type="project" value="UniProtKB-SubCell"/>
</dbReference>
<dbReference type="Proteomes" id="UP000318626">
    <property type="component" value="Chromosome"/>
</dbReference>
<evidence type="ECO:0000259" key="4">
    <source>
        <dbReference type="Pfam" id="PF25917"/>
    </source>
</evidence>
<evidence type="ECO:0000256" key="2">
    <source>
        <dbReference type="ARBA" id="ARBA00023054"/>
    </source>
</evidence>
<dbReference type="RefSeq" id="WP_165698682.1">
    <property type="nucleotide sequence ID" value="NZ_CP036289.1"/>
</dbReference>
<dbReference type="AlphaFoldDB" id="A0A518C717"/>
<keyword evidence="3" id="KW-0732">Signal</keyword>
<keyword evidence="2" id="KW-0175">Coiled coil</keyword>
<dbReference type="InterPro" id="IPR050465">
    <property type="entry name" value="UPF0194_transport"/>
</dbReference>
<feature type="chain" id="PRO_5022127021" evidence="3">
    <location>
        <begin position="22"/>
        <end position="311"/>
    </location>
</feature>
<dbReference type="KEGG" id="bvo:Pan97_20390"/>
<dbReference type="EMBL" id="CP036289">
    <property type="protein sequence ID" value="QDU75019.1"/>
    <property type="molecule type" value="Genomic_DNA"/>
</dbReference>
<sequence length="311" mass="33576" precursor="true">MSKSVILSVATLLLIAGHVSAQTSATPSQVVVERCLVSLIDEVNVPAQETGVLLSIPVERGDYITVGTHIAQIDDSLPTKQREIAKLKWDKATEQATNQVDIKYAAKAAEVSRAEFEQLEAANKGVKGAIAEITIRKAKLQWEKALLQAEQADMNFKVAGMTAGEAKAEMEAADMIIDKCKITTPIDGVVVQKYRHEGEWVRPGDPLMRVVGLKRLKVDGSLNADQYVPGMVIGKPVTVRAETPGGLITLEGTITFASPEIDATGNFDFSAEVQNQLANNSMSLYPGDVADVTIHLDRPSTLSAHFEGNRK</sequence>
<reference evidence="6" key="1">
    <citation type="submission" date="2019-02" db="EMBL/GenBank/DDBJ databases">
        <title>Deep-cultivation of Planctomycetes and their phenomic and genomic characterization uncovers novel biology.</title>
        <authorList>
            <person name="Wiegand S."/>
            <person name="Jogler M."/>
            <person name="Boedeker C."/>
            <person name="Pinto D."/>
            <person name="Vollmers J."/>
            <person name="Rivas-Marin E."/>
            <person name="Kohn T."/>
            <person name="Peeters S.H."/>
            <person name="Heuer A."/>
            <person name="Rast P."/>
            <person name="Oberbeckmann S."/>
            <person name="Bunk B."/>
            <person name="Jeske O."/>
            <person name="Meyerdierks A."/>
            <person name="Storesund J.E."/>
            <person name="Kallscheuer N."/>
            <person name="Luecker S."/>
            <person name="Lage O.M."/>
            <person name="Pohl T."/>
            <person name="Merkel B.J."/>
            <person name="Hornburger P."/>
            <person name="Mueller R.-W."/>
            <person name="Bruemmer F."/>
            <person name="Labrenz M."/>
            <person name="Spormann A.M."/>
            <person name="Op den Camp H."/>
            <person name="Overmann J."/>
            <person name="Amann R."/>
            <person name="Jetten M.S.M."/>
            <person name="Mascher T."/>
            <person name="Medema M.H."/>
            <person name="Devos D.P."/>
            <person name="Kaster A.-K."/>
            <person name="Ovreas L."/>
            <person name="Rohde M."/>
            <person name="Galperin M.Y."/>
            <person name="Jogler C."/>
        </authorList>
    </citation>
    <scope>NUCLEOTIDE SEQUENCE [LARGE SCALE GENOMIC DNA]</scope>
    <source>
        <strain evidence="6">Pan97</strain>
    </source>
</reference>
<keyword evidence="6" id="KW-1185">Reference proteome</keyword>
<evidence type="ECO:0000256" key="1">
    <source>
        <dbReference type="ARBA" id="ARBA00004196"/>
    </source>
</evidence>
<dbReference type="Pfam" id="PF25917">
    <property type="entry name" value="BSH_RND"/>
    <property type="match status" value="1"/>
</dbReference>
<organism evidence="5 6">
    <name type="scientific">Bremerella volcania</name>
    <dbReference type="NCBI Taxonomy" id="2527984"/>
    <lineage>
        <taxon>Bacteria</taxon>
        <taxon>Pseudomonadati</taxon>
        <taxon>Planctomycetota</taxon>
        <taxon>Planctomycetia</taxon>
        <taxon>Pirellulales</taxon>
        <taxon>Pirellulaceae</taxon>
        <taxon>Bremerella</taxon>
    </lineage>
</organism>
<evidence type="ECO:0000256" key="3">
    <source>
        <dbReference type="SAM" id="SignalP"/>
    </source>
</evidence>
<gene>
    <name evidence="5" type="ORF">Pan97_20390</name>
</gene>
<evidence type="ECO:0000313" key="6">
    <source>
        <dbReference type="Proteomes" id="UP000318626"/>
    </source>
</evidence>
<accession>A0A518C717</accession>
<dbReference type="PANTHER" id="PTHR32347:SF23">
    <property type="entry name" value="BLL5650 PROTEIN"/>
    <property type="match status" value="1"/>
</dbReference>
<protein>
    <submittedName>
        <fullName evidence="5">Putative efflux pump membrane fusion protein</fullName>
    </submittedName>
</protein>
<comment type="subcellular location">
    <subcellularLocation>
        <location evidence="1">Cell envelope</location>
    </subcellularLocation>
</comment>
<evidence type="ECO:0000313" key="5">
    <source>
        <dbReference type="EMBL" id="QDU75019.1"/>
    </source>
</evidence>
<dbReference type="PANTHER" id="PTHR32347">
    <property type="entry name" value="EFFLUX SYSTEM COMPONENT YKNX-RELATED"/>
    <property type="match status" value="1"/>
</dbReference>
<feature type="signal peptide" evidence="3">
    <location>
        <begin position="1"/>
        <end position="21"/>
    </location>
</feature>
<dbReference type="Gene3D" id="1.10.287.470">
    <property type="entry name" value="Helix hairpin bin"/>
    <property type="match status" value="1"/>
</dbReference>
<dbReference type="Gene3D" id="2.40.30.170">
    <property type="match status" value="1"/>
</dbReference>
<feature type="domain" description="Multidrug resistance protein MdtA-like barrel-sandwich hybrid" evidence="4">
    <location>
        <begin position="42"/>
        <end position="211"/>
    </location>
</feature>
<dbReference type="InterPro" id="IPR058625">
    <property type="entry name" value="MdtA-like_BSH"/>
</dbReference>
<name>A0A518C717_9BACT</name>
<dbReference type="SUPFAM" id="SSF111369">
    <property type="entry name" value="HlyD-like secretion proteins"/>
    <property type="match status" value="1"/>
</dbReference>
<proteinExistence type="predicted"/>